<evidence type="ECO:0000256" key="1">
    <source>
        <dbReference type="SAM" id="SignalP"/>
    </source>
</evidence>
<dbReference type="EMBL" id="CP016282">
    <property type="protein sequence ID" value="ANP73409.1"/>
    <property type="molecule type" value="Genomic_DNA"/>
</dbReference>
<name>A0A1B1BL87_9MICO</name>
<dbReference type="AlphaFoldDB" id="A0A1B1BL87"/>
<dbReference type="Proteomes" id="UP000092582">
    <property type="component" value="Chromosome 1"/>
</dbReference>
<dbReference type="RefSeq" id="WP_157109213.1">
    <property type="nucleotide sequence ID" value="NZ_CP016282.1"/>
</dbReference>
<keyword evidence="1" id="KW-0732">Signal</keyword>
<evidence type="ECO:0000313" key="3">
    <source>
        <dbReference type="Proteomes" id="UP000092582"/>
    </source>
</evidence>
<keyword evidence="3" id="KW-1185">Reference proteome</keyword>
<accession>A0A1B1BL87</accession>
<evidence type="ECO:0000313" key="2">
    <source>
        <dbReference type="EMBL" id="ANP73409.1"/>
    </source>
</evidence>
<reference evidence="2 3" key="1">
    <citation type="submission" date="2016-06" db="EMBL/GenBank/DDBJ databases">
        <title>Genome sequencing of Cryobacterium arcticum PAMC 27867.</title>
        <authorList>
            <person name="Lee J."/>
            <person name="Kim O.-S."/>
        </authorList>
    </citation>
    <scope>NUCLEOTIDE SEQUENCE [LARGE SCALE GENOMIC DNA]</scope>
    <source>
        <strain evidence="2 3">PAMC 27867</strain>
    </source>
</reference>
<feature type="signal peptide" evidence="1">
    <location>
        <begin position="1"/>
        <end position="22"/>
    </location>
</feature>
<sequence length="358" mass="36041" precursor="true">MLMLLAGCAASPVVGPSGVATAAAEATYSAGVGDEVVLINCGMYVPLDAAAGVLGLPVAEVVDQQDPPVTVTAYPGAVAGAMAAPALRLAGEQHCRYIGSAAEEGGPEVRVSVLPNGASEFGLVEPDVNDGLRNMQPAALGDEAYSACRDGEWEGCRAEVLIGSSWISISVASPDLDPDAFLPYAGGVVDSLRSLKFEQKAPTSRPECGALLSPHDLNETGALGDATGGDLLVLDDRKSQHVAAWVHGGLVSCGWSGESVASGVALTILPGAGGLWAATPPDAIPSTVPMQSVDLSGEPDAEWPASGVEALAGCGDDQCQVTLMADGTWLTVTSPVEAGLSGATALAAAAYQRYAEAT</sequence>
<organism evidence="2 3">
    <name type="scientific">Cryobacterium arcticum</name>
    <dbReference type="NCBI Taxonomy" id="670052"/>
    <lineage>
        <taxon>Bacteria</taxon>
        <taxon>Bacillati</taxon>
        <taxon>Actinomycetota</taxon>
        <taxon>Actinomycetes</taxon>
        <taxon>Micrococcales</taxon>
        <taxon>Microbacteriaceae</taxon>
        <taxon>Cryobacterium</taxon>
    </lineage>
</organism>
<proteinExistence type="predicted"/>
<dbReference type="OrthoDB" id="5108076at2"/>
<dbReference type="KEGG" id="cart:PA27867_2461"/>
<protein>
    <submittedName>
        <fullName evidence="2">Uncharacterized protein</fullName>
    </submittedName>
</protein>
<feature type="chain" id="PRO_5008519951" evidence="1">
    <location>
        <begin position="23"/>
        <end position="358"/>
    </location>
</feature>
<gene>
    <name evidence="2" type="ORF">PA27867_2461</name>
</gene>